<reference evidence="7" key="1">
    <citation type="submission" date="2022-08" db="EMBL/GenBank/DDBJ databases">
        <title>Mycobacterium kiyosense sp. nov., scotochromogenic slow-glowing species isolated from respiratory specimens.</title>
        <authorList>
            <person name="Fukano H."/>
            <person name="Kazumi Y."/>
            <person name="Sakagami N."/>
            <person name="Ato M."/>
            <person name="Mitarai S."/>
            <person name="Hoshino Y."/>
        </authorList>
    </citation>
    <scope>NUCLEOTIDE SEQUENCE</scope>
    <source>
        <strain evidence="7">1413</strain>
        <strain evidence="6">SRL2020-028</strain>
    </source>
</reference>
<dbReference type="PANTHER" id="PTHR43643:SF3">
    <property type="entry name" value="HISTIDINOL-PHOSPHATE AMINOTRANSFERASE"/>
    <property type="match status" value="1"/>
</dbReference>
<dbReference type="GO" id="GO:0008483">
    <property type="term" value="F:transaminase activity"/>
    <property type="evidence" value="ECO:0007669"/>
    <property type="project" value="UniProtKB-KW"/>
</dbReference>
<organism evidence="7 8">
    <name type="scientific">Mycobacterium kiyosense</name>
    <dbReference type="NCBI Taxonomy" id="2871094"/>
    <lineage>
        <taxon>Bacteria</taxon>
        <taxon>Bacillati</taxon>
        <taxon>Actinomycetota</taxon>
        <taxon>Actinomycetes</taxon>
        <taxon>Mycobacteriales</taxon>
        <taxon>Mycobacteriaceae</taxon>
        <taxon>Mycobacterium</taxon>
    </lineage>
</organism>
<dbReference type="InterPro" id="IPR015421">
    <property type="entry name" value="PyrdxlP-dep_Trfase_major"/>
</dbReference>
<protein>
    <recommendedName>
        <fullName evidence="4">Aminotransferase</fullName>
        <ecNumber evidence="4">2.6.1.-</ecNumber>
    </recommendedName>
</protein>
<dbReference type="Gene3D" id="3.90.1150.10">
    <property type="entry name" value="Aspartate Aminotransferase, domain 1"/>
    <property type="match status" value="1"/>
</dbReference>
<comment type="caution">
    <text evidence="7">The sequence shown here is derived from an EMBL/GenBank/DDBJ whole genome shotgun (WGS) entry which is preliminary data.</text>
</comment>
<evidence type="ECO:0000256" key="3">
    <source>
        <dbReference type="ARBA" id="ARBA00022898"/>
    </source>
</evidence>
<evidence type="ECO:0000256" key="4">
    <source>
        <dbReference type="RuleBase" id="RU000481"/>
    </source>
</evidence>
<keyword evidence="8" id="KW-1185">Reference proteome</keyword>
<dbReference type="InterPro" id="IPR050106">
    <property type="entry name" value="HistidinolP_aminotransfase"/>
</dbReference>
<gene>
    <name evidence="7" type="primary">pat_1</name>
    <name evidence="7" type="ORF">Mkiyose1413_35670</name>
    <name evidence="6" type="ORF">SRL2020028_29680</name>
</gene>
<comment type="cofactor">
    <cofactor evidence="4">
        <name>pyridoxal 5'-phosphate</name>
        <dbReference type="ChEBI" id="CHEBI:597326"/>
    </cofactor>
</comment>
<dbReference type="EMBL" id="BRZI01000029">
    <property type="protein sequence ID" value="GLD31684.1"/>
    <property type="molecule type" value="Genomic_DNA"/>
</dbReference>
<dbReference type="CDD" id="cd00609">
    <property type="entry name" value="AAT_like"/>
    <property type="match status" value="1"/>
</dbReference>
<evidence type="ECO:0000313" key="7">
    <source>
        <dbReference type="EMBL" id="GLD31684.1"/>
    </source>
</evidence>
<accession>A0A9P3Q882</accession>
<dbReference type="Proteomes" id="UP001165663">
    <property type="component" value="Unassembled WGS sequence"/>
</dbReference>
<dbReference type="RefSeq" id="WP_236980570.1">
    <property type="nucleotide sequence ID" value="NZ_BRXE01000032.1"/>
</dbReference>
<dbReference type="InterPro" id="IPR015424">
    <property type="entry name" value="PyrdxlP-dep_Trfase"/>
</dbReference>
<dbReference type="EMBL" id="BRXE01000032">
    <property type="protein sequence ID" value="GLB83712.1"/>
    <property type="molecule type" value="Genomic_DNA"/>
</dbReference>
<dbReference type="PANTHER" id="PTHR43643">
    <property type="entry name" value="HISTIDINOL-PHOSPHATE AMINOTRANSFERASE 2"/>
    <property type="match status" value="1"/>
</dbReference>
<dbReference type="InterPro" id="IPR004839">
    <property type="entry name" value="Aminotransferase_I/II_large"/>
</dbReference>
<comment type="similarity">
    <text evidence="4">Belongs to the class-I pyridoxal-phosphate-dependent aminotransferase family.</text>
</comment>
<proteinExistence type="inferred from homology"/>
<dbReference type="PROSITE" id="PS00105">
    <property type="entry name" value="AA_TRANSFER_CLASS_1"/>
    <property type="match status" value="1"/>
</dbReference>
<keyword evidence="2 4" id="KW-0808">Transferase</keyword>
<evidence type="ECO:0000256" key="2">
    <source>
        <dbReference type="ARBA" id="ARBA00022679"/>
    </source>
</evidence>
<evidence type="ECO:0000313" key="6">
    <source>
        <dbReference type="EMBL" id="GLB83712.1"/>
    </source>
</evidence>
<keyword evidence="1 4" id="KW-0032">Aminotransferase</keyword>
<keyword evidence="3" id="KW-0663">Pyridoxal phosphate</keyword>
<dbReference type="Pfam" id="PF00155">
    <property type="entry name" value="Aminotran_1_2"/>
    <property type="match status" value="1"/>
</dbReference>
<dbReference type="EC" id="2.6.1.-" evidence="4"/>
<dbReference type="Proteomes" id="UP001064782">
    <property type="component" value="Unassembled WGS sequence"/>
</dbReference>
<dbReference type="Gene3D" id="3.40.640.10">
    <property type="entry name" value="Type I PLP-dependent aspartate aminotransferase-like (Major domain)"/>
    <property type="match status" value="1"/>
</dbReference>
<feature type="domain" description="Aminotransferase class I/classII large" evidence="5">
    <location>
        <begin position="5"/>
        <end position="323"/>
    </location>
</feature>
<evidence type="ECO:0000313" key="8">
    <source>
        <dbReference type="Proteomes" id="UP001064782"/>
    </source>
</evidence>
<name>A0A9P3Q882_9MYCO</name>
<dbReference type="SUPFAM" id="SSF53383">
    <property type="entry name" value="PLP-dependent transferases"/>
    <property type="match status" value="1"/>
</dbReference>
<dbReference type="GeneID" id="83631016"/>
<sequence length="333" mass="35635">MRIDFDLSRNELPFDPLPQVRSILESSADRIRCYPEDECVMQLTAQIGELHGVPQDRVVVGPGSVGVLDAVLHAEAKGATVFGTPTFDEYASLVSRAGGLPVGAVSDPPGGQSLEAILARVDESTRQVIIATPHNPSGAAVTVDELVEFRRLLPKPVLLVVDQAYAEFDETLPDGAVRRLVTDMDGVVVLRSFSKAYGLAGLRIGFGVFSSGALAARVRAAVPTYAVNSVGITAATESLRHQRQLRERVTRVIGSRKRLEAFLLRHGLFSGVVSQGNFVWVPTPDSHALAQQVLADGILVREYPGLGVRITVQSEASVDAVIGSLTTHSRVNA</sequence>
<dbReference type="InterPro" id="IPR004838">
    <property type="entry name" value="NHTrfase_class1_PyrdxlP-BS"/>
</dbReference>
<dbReference type="GO" id="GO:0030170">
    <property type="term" value="F:pyridoxal phosphate binding"/>
    <property type="evidence" value="ECO:0007669"/>
    <property type="project" value="InterPro"/>
</dbReference>
<evidence type="ECO:0000256" key="1">
    <source>
        <dbReference type="ARBA" id="ARBA00022576"/>
    </source>
</evidence>
<dbReference type="InterPro" id="IPR015422">
    <property type="entry name" value="PyrdxlP-dep_Trfase_small"/>
</dbReference>
<dbReference type="AlphaFoldDB" id="A0A9P3Q882"/>
<evidence type="ECO:0000259" key="5">
    <source>
        <dbReference type="Pfam" id="PF00155"/>
    </source>
</evidence>